<proteinExistence type="inferred from homology"/>
<comment type="caution">
    <text evidence="8">The sequence shown here is derived from an EMBL/GenBank/DDBJ whole genome shotgun (WGS) entry which is preliminary data.</text>
</comment>
<feature type="region of interest" description="Disordered" evidence="6">
    <location>
        <begin position="1"/>
        <end position="37"/>
    </location>
</feature>
<dbReference type="GO" id="GO:0006355">
    <property type="term" value="P:regulation of DNA-templated transcription"/>
    <property type="evidence" value="ECO:0007669"/>
    <property type="project" value="InterPro"/>
</dbReference>
<evidence type="ECO:0000259" key="7">
    <source>
        <dbReference type="Pfam" id="PF26576"/>
    </source>
</evidence>
<evidence type="ECO:0000313" key="8">
    <source>
        <dbReference type="EMBL" id="RRT44441.1"/>
    </source>
</evidence>
<dbReference type="InterPro" id="IPR044549">
    <property type="entry name" value="bHLH_AtIBH1-like"/>
</dbReference>
<organism evidence="8 9">
    <name type="scientific">Ensete ventricosum</name>
    <name type="common">Abyssinian banana</name>
    <name type="synonym">Musa ensete</name>
    <dbReference type="NCBI Taxonomy" id="4639"/>
    <lineage>
        <taxon>Eukaryota</taxon>
        <taxon>Viridiplantae</taxon>
        <taxon>Streptophyta</taxon>
        <taxon>Embryophyta</taxon>
        <taxon>Tracheophyta</taxon>
        <taxon>Spermatophyta</taxon>
        <taxon>Magnoliopsida</taxon>
        <taxon>Liliopsida</taxon>
        <taxon>Zingiberales</taxon>
        <taxon>Musaceae</taxon>
        <taxon>Ensete</taxon>
    </lineage>
</organism>
<name>A0A426XYP6_ENSVE</name>
<dbReference type="Proteomes" id="UP000287651">
    <property type="component" value="Unassembled WGS sequence"/>
</dbReference>
<evidence type="ECO:0000256" key="4">
    <source>
        <dbReference type="ARBA" id="ARBA00023163"/>
    </source>
</evidence>
<dbReference type="AlphaFoldDB" id="A0A426XYP6"/>
<accession>A0A426XYP6</accession>
<dbReference type="CDD" id="cd11444">
    <property type="entry name" value="bHLH_AtIBH1_like"/>
    <property type="match status" value="1"/>
</dbReference>
<feature type="domain" description="IBH1-like N-terminal" evidence="7">
    <location>
        <begin position="37"/>
        <end position="96"/>
    </location>
</feature>
<dbReference type="GO" id="GO:0046983">
    <property type="term" value="F:protein dimerization activity"/>
    <property type="evidence" value="ECO:0007669"/>
    <property type="project" value="InterPro"/>
</dbReference>
<dbReference type="EMBL" id="AMZH03016460">
    <property type="protein sequence ID" value="RRT44441.1"/>
    <property type="molecule type" value="Genomic_DNA"/>
</dbReference>
<evidence type="ECO:0000256" key="3">
    <source>
        <dbReference type="ARBA" id="ARBA00023015"/>
    </source>
</evidence>
<reference evidence="8 9" key="1">
    <citation type="journal article" date="2014" name="Agronomy (Basel)">
        <title>A Draft Genome Sequence for Ensete ventricosum, the Drought-Tolerant Tree Against Hunger.</title>
        <authorList>
            <person name="Harrison J."/>
            <person name="Moore K.A."/>
            <person name="Paszkiewicz K."/>
            <person name="Jones T."/>
            <person name="Grant M."/>
            <person name="Ambacheew D."/>
            <person name="Muzemil S."/>
            <person name="Studholme D.J."/>
        </authorList>
    </citation>
    <scope>NUCLEOTIDE SEQUENCE [LARGE SCALE GENOMIC DNA]</scope>
</reference>
<dbReference type="PANTHER" id="PTHR33124">
    <property type="entry name" value="TRANSCRIPTION FACTOR IBH1-LIKE 1"/>
    <property type="match status" value="1"/>
</dbReference>
<gene>
    <name evidence="8" type="ORF">B296_00040387</name>
</gene>
<dbReference type="InterPro" id="IPR044660">
    <property type="entry name" value="IBH1-like"/>
</dbReference>
<evidence type="ECO:0000256" key="1">
    <source>
        <dbReference type="ARBA" id="ARBA00004123"/>
    </source>
</evidence>
<dbReference type="Pfam" id="PF26576">
    <property type="entry name" value="IBH1_N"/>
    <property type="match status" value="1"/>
</dbReference>
<evidence type="ECO:0000256" key="5">
    <source>
        <dbReference type="ARBA" id="ARBA00023242"/>
    </source>
</evidence>
<evidence type="ECO:0000256" key="2">
    <source>
        <dbReference type="ARBA" id="ARBA00005510"/>
    </source>
</evidence>
<sequence>MAISNAEGESAAKEGGGGRKRKRREEPSLAKWRTQGEQRTYSSKLIEALRRVRRSSAAGAAAATHHARSRAVREAADRALAAAARGRTRWSRAILSGRTLKRRIRPGCFRPKPVGSSAAAALRGKPATLEKKARVLGRLVPGCRKLSLPTLLEEVSDYIAALEMQVRAMSAIADALSAASSAPAAEPIFFLGGVSVILESLESGVWSSCESDITAGKKRRGLNHWMGGAVSWHVACGRKTDPHKLTTSHDPLVGIVGSRAVSSCLWQAVANPLFFSINS</sequence>
<evidence type="ECO:0000313" key="9">
    <source>
        <dbReference type="Proteomes" id="UP000287651"/>
    </source>
</evidence>
<dbReference type="InterPro" id="IPR036638">
    <property type="entry name" value="HLH_DNA-bd_sf"/>
</dbReference>
<evidence type="ECO:0000256" key="6">
    <source>
        <dbReference type="SAM" id="MobiDB-lite"/>
    </source>
</evidence>
<protein>
    <recommendedName>
        <fullName evidence="7">IBH1-like N-terminal domain-containing protein</fullName>
    </recommendedName>
</protein>
<dbReference type="SUPFAM" id="SSF47459">
    <property type="entry name" value="HLH, helix-loop-helix DNA-binding domain"/>
    <property type="match status" value="1"/>
</dbReference>
<dbReference type="InterPro" id="IPR059002">
    <property type="entry name" value="IBH1_N"/>
</dbReference>
<comment type="subcellular location">
    <subcellularLocation>
        <location evidence="1">Nucleus</location>
    </subcellularLocation>
</comment>
<dbReference type="PANTHER" id="PTHR33124:SF12">
    <property type="entry name" value="TRANSCRIPTION FACTOR BHLH148"/>
    <property type="match status" value="1"/>
</dbReference>
<comment type="similarity">
    <text evidence="2">Belongs to the bHLH protein family.</text>
</comment>
<dbReference type="GO" id="GO:0005634">
    <property type="term" value="C:nucleus"/>
    <property type="evidence" value="ECO:0007669"/>
    <property type="project" value="UniProtKB-SubCell"/>
</dbReference>
<dbReference type="GO" id="GO:0000976">
    <property type="term" value="F:transcription cis-regulatory region binding"/>
    <property type="evidence" value="ECO:0007669"/>
    <property type="project" value="UniProtKB-ARBA"/>
</dbReference>
<keyword evidence="3" id="KW-0805">Transcription regulation</keyword>
<keyword evidence="4" id="KW-0804">Transcription</keyword>
<keyword evidence="5" id="KW-0539">Nucleus</keyword>